<keyword evidence="2" id="KW-0472">Membrane</keyword>
<feature type="compositionally biased region" description="Low complexity" evidence="1">
    <location>
        <begin position="749"/>
        <end position="764"/>
    </location>
</feature>
<feature type="domain" description="Phage tail tape measure protein" evidence="3">
    <location>
        <begin position="174"/>
        <end position="368"/>
    </location>
</feature>
<dbReference type="AlphaFoldDB" id="A0A419T3W2"/>
<reference evidence="4 5" key="1">
    <citation type="submission" date="2016-08" db="EMBL/GenBank/DDBJ databases">
        <title>A new outlook on sporulation: Clostridium algidixylanolyticum.</title>
        <authorList>
            <person name="Poppleton D.I."/>
            <person name="Gribaldo S."/>
        </authorList>
    </citation>
    <scope>NUCLEOTIDE SEQUENCE [LARGE SCALE GENOMIC DNA]</scope>
    <source>
        <strain evidence="4 5">SPL73</strain>
    </source>
</reference>
<proteinExistence type="predicted"/>
<dbReference type="Proteomes" id="UP000284277">
    <property type="component" value="Unassembled WGS sequence"/>
</dbReference>
<evidence type="ECO:0000313" key="4">
    <source>
        <dbReference type="EMBL" id="RKD32161.1"/>
    </source>
</evidence>
<accession>A0A419T3W2</accession>
<evidence type="ECO:0000259" key="3">
    <source>
        <dbReference type="Pfam" id="PF10145"/>
    </source>
</evidence>
<protein>
    <recommendedName>
        <fullName evidence="3">Phage tail tape measure protein domain-containing protein</fullName>
    </recommendedName>
</protein>
<feature type="transmembrane region" description="Helical" evidence="2">
    <location>
        <begin position="519"/>
        <end position="541"/>
    </location>
</feature>
<dbReference type="Pfam" id="PF10145">
    <property type="entry name" value="PhageMin_Tail"/>
    <property type="match status" value="1"/>
</dbReference>
<feature type="transmembrane region" description="Helical" evidence="2">
    <location>
        <begin position="475"/>
        <end position="507"/>
    </location>
</feature>
<dbReference type="EMBL" id="MCIA01000013">
    <property type="protein sequence ID" value="RKD32161.1"/>
    <property type="molecule type" value="Genomic_DNA"/>
</dbReference>
<keyword evidence="2" id="KW-0812">Transmembrane</keyword>
<gene>
    <name evidence="4" type="ORF">BET01_17895</name>
</gene>
<dbReference type="InterPro" id="IPR010090">
    <property type="entry name" value="Phage_tape_meas"/>
</dbReference>
<comment type="caution">
    <text evidence="4">The sequence shown here is derived from an EMBL/GenBank/DDBJ whole genome shotgun (WGS) entry which is preliminary data.</text>
</comment>
<feature type="region of interest" description="Disordered" evidence="1">
    <location>
        <begin position="721"/>
        <end position="777"/>
    </location>
</feature>
<organism evidence="4 5">
    <name type="scientific">Lacrimispora algidixylanolytica</name>
    <dbReference type="NCBI Taxonomy" id="94868"/>
    <lineage>
        <taxon>Bacteria</taxon>
        <taxon>Bacillati</taxon>
        <taxon>Bacillota</taxon>
        <taxon>Clostridia</taxon>
        <taxon>Lachnospirales</taxon>
        <taxon>Lachnospiraceae</taxon>
        <taxon>Lacrimispora</taxon>
    </lineage>
</organism>
<keyword evidence="2" id="KW-1133">Transmembrane helix</keyword>
<keyword evidence="5" id="KW-1185">Reference proteome</keyword>
<evidence type="ECO:0000256" key="2">
    <source>
        <dbReference type="SAM" id="Phobius"/>
    </source>
</evidence>
<feature type="transmembrane region" description="Helical" evidence="2">
    <location>
        <begin position="561"/>
        <end position="585"/>
    </location>
</feature>
<evidence type="ECO:0000313" key="5">
    <source>
        <dbReference type="Proteomes" id="UP000284277"/>
    </source>
</evidence>
<sequence>MEERPKGVLPIIIGKEEIGLASVEYSLAIHDGMSTALSVIDNSIQKTITSLMNFQRMNALFFNVSSFEKMGKKLDIIDGEYREITDSVSNVEKKQKDLGKATDDNEKKIKKLKDVWKSFVGGLDKMGIAHSPLDIMSQANNINASGNIIQAQTGMKGQNLDMAKQSAKNLFTDNMSKSPQEAAQSLSAVNQLTGKAGEGLEQTTRAGLLLQDAFGYGLTDSIKSAGTLQQQFGLQGAESFDLIIQATQAGLNKNGDLLETINASSDKFKELGLGGQEMFNMLVNGAQNGNVSISSIGNAVTEFSQKAVSGGKDASDGFASLGLDAGRMTEAFGSGGETAKQAFLETVNALNAMDDPVSKNIAGTKLFGNSWGELGQQGLEALSELNGSVSLSSQHLDELNQLKFNNASGAISSLANTINGGLAGPMTTAVTFITNIINDFTAGLQGKVDEINGIFGMLGLGIGIVGGFISDNWSIIAPILFGIIAALNAKAACDLVSAAATMVLAAAQTALNAAFWASPIGLIIAAVIILIVVFFAVIALVNKFTGTTLSATGLISGFFSAMAAVIHNIFTGIGVIFFTSVAVFMQLFGKFANFLSNVFTPPIKTVISLFFTMVDNIFGALQKVAAGIDAIFGSKFEATITAQREKFSSIQKIVEKKLEDKKNKDDEVNKKLENLDAKKVMEEFNFKPEFKNVEEEAKKGYEGGAKNGLLKGEFGNIKDILGGQNKPFDPDNYGDNLGADNQPDLSATQNNLNLNSQNNPNLSPYQDSISKNSGDTAASTAAMANTMDSMDEELKYMRDVAEQEIINRFTLADLKLDINNNNNIRNIADAESVTSMLNNSTSEALYSFAEGVTG</sequence>
<name>A0A419T3W2_9FIRM</name>
<evidence type="ECO:0000256" key="1">
    <source>
        <dbReference type="SAM" id="MobiDB-lite"/>
    </source>
</evidence>